<organism evidence="1 2">
    <name type="scientific">Plakobranchus ocellatus</name>
    <dbReference type="NCBI Taxonomy" id="259542"/>
    <lineage>
        <taxon>Eukaryota</taxon>
        <taxon>Metazoa</taxon>
        <taxon>Spiralia</taxon>
        <taxon>Lophotrochozoa</taxon>
        <taxon>Mollusca</taxon>
        <taxon>Gastropoda</taxon>
        <taxon>Heterobranchia</taxon>
        <taxon>Euthyneura</taxon>
        <taxon>Panpulmonata</taxon>
        <taxon>Sacoglossa</taxon>
        <taxon>Placobranchoidea</taxon>
        <taxon>Plakobranchidae</taxon>
        <taxon>Plakobranchus</taxon>
    </lineage>
</organism>
<comment type="caution">
    <text evidence="1">The sequence shown here is derived from an EMBL/GenBank/DDBJ whole genome shotgun (WGS) entry which is preliminary data.</text>
</comment>
<evidence type="ECO:0000313" key="2">
    <source>
        <dbReference type="Proteomes" id="UP000735302"/>
    </source>
</evidence>
<dbReference type="Proteomes" id="UP000735302">
    <property type="component" value="Unassembled WGS sequence"/>
</dbReference>
<evidence type="ECO:0000313" key="1">
    <source>
        <dbReference type="EMBL" id="GFO33621.1"/>
    </source>
</evidence>
<gene>
    <name evidence="1" type="ORF">PoB_006012600</name>
</gene>
<protein>
    <submittedName>
        <fullName evidence="1">Uncharacterized protein</fullName>
    </submittedName>
</protein>
<dbReference type="AlphaFoldDB" id="A0AAV4CP08"/>
<sequence length="102" mass="11102">MGEQIVLAQERYLRTGKGAPLRSMVEEFATQRRRIKKASILSVAHDLPAKKQREGTALPGVVIITDYRALVQVLGGFGSQGVGRAVLLATSLQKTEGMRPEV</sequence>
<proteinExistence type="predicted"/>
<reference evidence="1 2" key="1">
    <citation type="journal article" date="2021" name="Elife">
        <title>Chloroplast acquisition without the gene transfer in kleptoplastic sea slugs, Plakobranchus ocellatus.</title>
        <authorList>
            <person name="Maeda T."/>
            <person name="Takahashi S."/>
            <person name="Yoshida T."/>
            <person name="Shimamura S."/>
            <person name="Takaki Y."/>
            <person name="Nagai Y."/>
            <person name="Toyoda A."/>
            <person name="Suzuki Y."/>
            <person name="Arimoto A."/>
            <person name="Ishii H."/>
            <person name="Satoh N."/>
            <person name="Nishiyama T."/>
            <person name="Hasebe M."/>
            <person name="Maruyama T."/>
            <person name="Minagawa J."/>
            <person name="Obokata J."/>
            <person name="Shigenobu S."/>
        </authorList>
    </citation>
    <scope>NUCLEOTIDE SEQUENCE [LARGE SCALE GENOMIC DNA]</scope>
</reference>
<dbReference type="EMBL" id="BLXT01006818">
    <property type="protein sequence ID" value="GFO33621.1"/>
    <property type="molecule type" value="Genomic_DNA"/>
</dbReference>
<keyword evidence="2" id="KW-1185">Reference proteome</keyword>
<name>A0AAV4CP08_9GAST</name>
<accession>A0AAV4CP08</accession>